<proteinExistence type="predicted"/>
<keyword evidence="6" id="KW-1185">Reference proteome</keyword>
<protein>
    <submittedName>
        <fullName evidence="5">Transcriptional regulator VpsT</fullName>
    </submittedName>
</protein>
<name>A0A2N8ZFQ3_9VIBR</name>
<dbReference type="KEGG" id="vta:A2722"/>
<evidence type="ECO:0000313" key="6">
    <source>
        <dbReference type="Proteomes" id="UP000235828"/>
    </source>
</evidence>
<evidence type="ECO:0000256" key="1">
    <source>
        <dbReference type="ARBA" id="ARBA00023015"/>
    </source>
</evidence>
<keyword evidence="3" id="KW-0804">Transcription</keyword>
<organism evidence="5 6">
    <name type="scientific">Vibrio tapetis subsp. tapetis</name>
    <dbReference type="NCBI Taxonomy" id="1671868"/>
    <lineage>
        <taxon>Bacteria</taxon>
        <taxon>Pseudomonadati</taxon>
        <taxon>Pseudomonadota</taxon>
        <taxon>Gammaproteobacteria</taxon>
        <taxon>Vibrionales</taxon>
        <taxon>Vibrionaceae</taxon>
        <taxon>Vibrio</taxon>
    </lineage>
</organism>
<keyword evidence="2" id="KW-0238">DNA-binding</keyword>
<dbReference type="CDD" id="cd06170">
    <property type="entry name" value="LuxR_C_like"/>
    <property type="match status" value="1"/>
</dbReference>
<dbReference type="PROSITE" id="PS00622">
    <property type="entry name" value="HTH_LUXR_1"/>
    <property type="match status" value="1"/>
</dbReference>
<dbReference type="EMBL" id="LT960611">
    <property type="protein sequence ID" value="SON50695.1"/>
    <property type="molecule type" value="Genomic_DNA"/>
</dbReference>
<accession>A0A2N8ZFQ3</accession>
<dbReference type="InterPro" id="IPR036388">
    <property type="entry name" value="WH-like_DNA-bd_sf"/>
</dbReference>
<evidence type="ECO:0000256" key="2">
    <source>
        <dbReference type="ARBA" id="ARBA00023125"/>
    </source>
</evidence>
<dbReference type="GO" id="GO:0003677">
    <property type="term" value="F:DNA binding"/>
    <property type="evidence" value="ECO:0007669"/>
    <property type="project" value="UniProtKB-KW"/>
</dbReference>
<gene>
    <name evidence="5" type="ORF">VTAP4600_A2722</name>
</gene>
<dbReference type="Gene3D" id="3.40.50.2300">
    <property type="match status" value="1"/>
</dbReference>
<dbReference type="SMART" id="SM00421">
    <property type="entry name" value="HTH_LUXR"/>
    <property type="match status" value="1"/>
</dbReference>
<dbReference type="AlphaFoldDB" id="A0A2N8ZFQ3"/>
<dbReference type="InterPro" id="IPR016032">
    <property type="entry name" value="Sig_transdc_resp-reg_C-effctor"/>
</dbReference>
<dbReference type="OrthoDB" id="561214at2"/>
<reference evidence="5 6" key="1">
    <citation type="submission" date="2017-10" db="EMBL/GenBank/DDBJ databases">
        <authorList>
            <person name="Banno H."/>
            <person name="Chua N.-H."/>
        </authorList>
    </citation>
    <scope>NUCLEOTIDE SEQUENCE [LARGE SCALE GENOMIC DNA]</scope>
    <source>
        <strain evidence="5">Vibrio tapetis CECT4600</strain>
    </source>
</reference>
<dbReference type="PANTHER" id="PTHR44688">
    <property type="entry name" value="DNA-BINDING TRANSCRIPTIONAL ACTIVATOR DEVR_DOSR"/>
    <property type="match status" value="1"/>
</dbReference>
<dbReference type="PRINTS" id="PR00038">
    <property type="entry name" value="HTHLUXR"/>
</dbReference>
<dbReference type="SUPFAM" id="SSF46894">
    <property type="entry name" value="C-terminal effector domain of the bipartite response regulators"/>
    <property type="match status" value="1"/>
</dbReference>
<dbReference type="Proteomes" id="UP000235828">
    <property type="component" value="Chromosome A"/>
</dbReference>
<dbReference type="InterPro" id="IPR000792">
    <property type="entry name" value="Tscrpt_reg_LuxR_C"/>
</dbReference>
<dbReference type="PROSITE" id="PS50043">
    <property type="entry name" value="HTH_LUXR_2"/>
    <property type="match status" value="1"/>
</dbReference>
<feature type="domain" description="HTH luxR-type" evidence="4">
    <location>
        <begin position="145"/>
        <end position="210"/>
    </location>
</feature>
<evidence type="ECO:0000256" key="3">
    <source>
        <dbReference type="ARBA" id="ARBA00023163"/>
    </source>
</evidence>
<evidence type="ECO:0000259" key="4">
    <source>
        <dbReference type="PROSITE" id="PS50043"/>
    </source>
</evidence>
<dbReference type="Gene3D" id="1.10.10.10">
    <property type="entry name" value="Winged helix-like DNA-binding domain superfamily/Winged helix DNA-binding domain"/>
    <property type="match status" value="1"/>
</dbReference>
<sequence length="211" mass="24071">MLYPAQYLMICELNRTNHILGQTISETLKQQIVLVDIFSISESNHDFSNKTLLVDAARLPDLANVNKHLSSLPNRPNCALINMGEQLPVAEMLQWPNLKGCFELNHPPADIANGLLAITNGENWLNRSIMTTLLENYQDRLAVYNPSYHITLTSRELDVLQSLKKGLSNNDIADDLFISENTIKSHLYNIFRKIEVRNRVQAINWAKQYLP</sequence>
<keyword evidence="1" id="KW-0805">Transcription regulation</keyword>
<dbReference type="PANTHER" id="PTHR44688:SF16">
    <property type="entry name" value="DNA-BINDING TRANSCRIPTIONAL ACTIVATOR DEVR_DOSR"/>
    <property type="match status" value="1"/>
</dbReference>
<dbReference type="RefSeq" id="WP_102523137.1">
    <property type="nucleotide sequence ID" value="NZ_LT960611.1"/>
</dbReference>
<evidence type="ECO:0000313" key="5">
    <source>
        <dbReference type="EMBL" id="SON50695.1"/>
    </source>
</evidence>
<dbReference type="GO" id="GO:0006355">
    <property type="term" value="P:regulation of DNA-templated transcription"/>
    <property type="evidence" value="ECO:0007669"/>
    <property type="project" value="InterPro"/>
</dbReference>
<dbReference type="FunFam" id="1.10.10.10:FF:000153">
    <property type="entry name" value="LuxR family transcriptional regulator"/>
    <property type="match status" value="1"/>
</dbReference>
<dbReference type="Pfam" id="PF00196">
    <property type="entry name" value="GerE"/>
    <property type="match status" value="1"/>
</dbReference>